<dbReference type="HOGENOM" id="CLU_021592_0_0_1"/>
<protein>
    <submittedName>
        <fullName evidence="1">Uncharacterized protein</fullName>
    </submittedName>
</protein>
<evidence type="ECO:0000313" key="1">
    <source>
        <dbReference type="EMBL" id="KIP03648.1"/>
    </source>
</evidence>
<gene>
    <name evidence="1" type="ORF">PHLGIDRAFT_121393</name>
</gene>
<name>A0A0C3PE18_PHLG1</name>
<accession>A0A0C3PE18</accession>
<dbReference type="EMBL" id="KN840606">
    <property type="protein sequence ID" value="KIP03648.1"/>
    <property type="molecule type" value="Genomic_DNA"/>
</dbReference>
<dbReference type="OrthoDB" id="550575at2759"/>
<reference evidence="1 2" key="1">
    <citation type="journal article" date="2014" name="PLoS Genet.">
        <title>Analysis of the Phlebiopsis gigantea genome, transcriptome and secretome provides insight into its pioneer colonization strategies of wood.</title>
        <authorList>
            <person name="Hori C."/>
            <person name="Ishida T."/>
            <person name="Igarashi K."/>
            <person name="Samejima M."/>
            <person name="Suzuki H."/>
            <person name="Master E."/>
            <person name="Ferreira P."/>
            <person name="Ruiz-Duenas F.J."/>
            <person name="Held B."/>
            <person name="Canessa P."/>
            <person name="Larrondo L.F."/>
            <person name="Schmoll M."/>
            <person name="Druzhinina I.S."/>
            <person name="Kubicek C.P."/>
            <person name="Gaskell J.A."/>
            <person name="Kersten P."/>
            <person name="St John F."/>
            <person name="Glasner J."/>
            <person name="Sabat G."/>
            <person name="Splinter BonDurant S."/>
            <person name="Syed K."/>
            <person name="Yadav J."/>
            <person name="Mgbeahuruike A.C."/>
            <person name="Kovalchuk A."/>
            <person name="Asiegbu F.O."/>
            <person name="Lackner G."/>
            <person name="Hoffmeister D."/>
            <person name="Rencoret J."/>
            <person name="Gutierrez A."/>
            <person name="Sun H."/>
            <person name="Lindquist E."/>
            <person name="Barry K."/>
            <person name="Riley R."/>
            <person name="Grigoriev I.V."/>
            <person name="Henrissat B."/>
            <person name="Kues U."/>
            <person name="Berka R.M."/>
            <person name="Martinez A.T."/>
            <person name="Covert S.F."/>
            <person name="Blanchette R.A."/>
            <person name="Cullen D."/>
        </authorList>
    </citation>
    <scope>NUCLEOTIDE SEQUENCE [LARGE SCALE GENOMIC DNA]</scope>
    <source>
        <strain evidence="1 2">11061_1 CR5-6</strain>
    </source>
</reference>
<evidence type="ECO:0000313" key="2">
    <source>
        <dbReference type="Proteomes" id="UP000053257"/>
    </source>
</evidence>
<dbReference type="Proteomes" id="UP000053257">
    <property type="component" value="Unassembled WGS sequence"/>
</dbReference>
<sequence>MFSFLSPDIALYTLSFLPLPDVVKLYALSRNVFRFLTENEATIYHQLAIIHRFVTPGIALEDAVESERAVGGLLDGVTTWKELCRRWGTLQHRWSGHGPLLEGGYCPYKSDVREFRLDEQERTILAIEETSPTPTMCVRAIESGKQIWSLPTVTRLEVSGSFLLLWRDRGGIEIWKRAKDAVHASKLNESPLRIPSPLAATSEQLKLSPFTVDDTHRPSDFRGYYLPHGFLPSFTGQHFRITHFRAPLLAVVDGEAPRTIQLYDVEQGTLLRRFDLDAIVRDNTQGLRPQDSVLFDIDLSETHLCACLDSALVVVSLQATDISGLSSSSDASAKIPAMVYIDGDHSAIARHRAYQLSKDGVSSMAGSEGAVVQTGESLSTVKVWGSDAMEGHSVVPPGAAEALPGDEWRRAAGFISARFSPDGQHIIAGTVFSVLYLLPDFIRILDGTALADSVVQKLNLGEPVRDLYWGVHKFKEPGDTFILDLNPRYYSDPHDSTASLSAAKVFRLRDITVYRSMRLRRTGLWFVSNVTEMHRNVRKRAEEQEQTWMNGSQTDGLENAPLDVQDRGKFVSVCFVDFGDPVLGNPL</sequence>
<keyword evidence="2" id="KW-1185">Reference proteome</keyword>
<dbReference type="AlphaFoldDB" id="A0A0C3PE18"/>
<proteinExistence type="predicted"/>
<organism evidence="1 2">
    <name type="scientific">Phlebiopsis gigantea (strain 11061_1 CR5-6)</name>
    <name type="common">White-rot fungus</name>
    <name type="synonym">Peniophora gigantea</name>
    <dbReference type="NCBI Taxonomy" id="745531"/>
    <lineage>
        <taxon>Eukaryota</taxon>
        <taxon>Fungi</taxon>
        <taxon>Dikarya</taxon>
        <taxon>Basidiomycota</taxon>
        <taxon>Agaricomycotina</taxon>
        <taxon>Agaricomycetes</taxon>
        <taxon>Polyporales</taxon>
        <taxon>Phanerochaetaceae</taxon>
        <taxon>Phlebiopsis</taxon>
    </lineage>
</organism>